<dbReference type="STRING" id="1801764.A2903_02620"/>
<comment type="caution">
    <text evidence="4">The sequence shown here is derived from an EMBL/GenBank/DDBJ whole genome shotgun (WGS) entry which is preliminary data.</text>
</comment>
<feature type="domain" description="Nudix hydrolase" evidence="3">
    <location>
        <begin position="5"/>
        <end position="138"/>
    </location>
</feature>
<dbReference type="AlphaFoldDB" id="A0A1F6WPJ4"/>
<proteinExistence type="predicted"/>
<gene>
    <name evidence="4" type="ORF">A2903_02620</name>
</gene>
<organism evidence="4 5">
    <name type="scientific">Candidatus Nomurabacteria bacterium RIFCSPLOWO2_01_FULL_33_17</name>
    <dbReference type="NCBI Taxonomy" id="1801764"/>
    <lineage>
        <taxon>Bacteria</taxon>
        <taxon>Candidatus Nomuraibacteriota</taxon>
    </lineage>
</organism>
<evidence type="ECO:0000313" key="5">
    <source>
        <dbReference type="Proteomes" id="UP000178184"/>
    </source>
</evidence>
<comment type="cofactor">
    <cofactor evidence="1">
        <name>Mg(2+)</name>
        <dbReference type="ChEBI" id="CHEBI:18420"/>
    </cofactor>
</comment>
<evidence type="ECO:0000256" key="2">
    <source>
        <dbReference type="ARBA" id="ARBA00022801"/>
    </source>
</evidence>
<dbReference type="InterPro" id="IPR000086">
    <property type="entry name" value="NUDIX_hydrolase_dom"/>
</dbReference>
<dbReference type="InterPro" id="IPR015797">
    <property type="entry name" value="NUDIX_hydrolase-like_dom_sf"/>
</dbReference>
<dbReference type="EMBL" id="MFUO01000021">
    <property type="protein sequence ID" value="OGI83744.1"/>
    <property type="molecule type" value="Genomic_DNA"/>
</dbReference>
<evidence type="ECO:0000313" key="4">
    <source>
        <dbReference type="EMBL" id="OGI83744.1"/>
    </source>
</evidence>
<name>A0A1F6WPJ4_9BACT</name>
<dbReference type="PANTHER" id="PTHR43046:SF16">
    <property type="entry name" value="ADP-RIBOSE PYROPHOSPHATASE YJHB-RELATED"/>
    <property type="match status" value="1"/>
</dbReference>
<dbReference type="PROSITE" id="PS51462">
    <property type="entry name" value="NUDIX"/>
    <property type="match status" value="1"/>
</dbReference>
<dbReference type="SUPFAM" id="SSF55811">
    <property type="entry name" value="Nudix"/>
    <property type="match status" value="1"/>
</dbReference>
<dbReference type="Gene3D" id="3.90.79.10">
    <property type="entry name" value="Nucleoside Triphosphate Pyrophosphohydrolase"/>
    <property type="match status" value="1"/>
</dbReference>
<keyword evidence="2 4" id="KW-0378">Hydrolase</keyword>
<evidence type="ECO:0000256" key="1">
    <source>
        <dbReference type="ARBA" id="ARBA00001946"/>
    </source>
</evidence>
<accession>A0A1F6WPJ4</accession>
<reference evidence="4 5" key="1">
    <citation type="journal article" date="2016" name="Nat. Commun.">
        <title>Thousands of microbial genomes shed light on interconnected biogeochemical processes in an aquifer system.</title>
        <authorList>
            <person name="Anantharaman K."/>
            <person name="Brown C.T."/>
            <person name="Hug L.A."/>
            <person name="Sharon I."/>
            <person name="Castelle C.J."/>
            <person name="Probst A.J."/>
            <person name="Thomas B.C."/>
            <person name="Singh A."/>
            <person name="Wilkins M.J."/>
            <person name="Karaoz U."/>
            <person name="Brodie E.L."/>
            <person name="Williams K.H."/>
            <person name="Hubbard S.S."/>
            <person name="Banfield J.F."/>
        </authorList>
    </citation>
    <scope>NUCLEOTIDE SEQUENCE [LARGE SCALE GENOMIC DNA]</scope>
</reference>
<dbReference type="Proteomes" id="UP000178184">
    <property type="component" value="Unassembled WGS sequence"/>
</dbReference>
<dbReference type="PANTHER" id="PTHR43046">
    <property type="entry name" value="GDP-MANNOSE MANNOSYL HYDROLASE"/>
    <property type="match status" value="1"/>
</dbReference>
<sequence>MTERFKYIGSSYLILVEDNKVLLLKRINTGFMDGYYGVPSGHMEGNETAREGGAREIREEIGIEVNPLDFKIVHVMHRKAKDDERIDFFMTADKYTGEIKNCEPNKCDELKWFPLDDLPENIIPYIKEAINNYKNNIFYSEWGWE</sequence>
<dbReference type="Pfam" id="PF00293">
    <property type="entry name" value="NUDIX"/>
    <property type="match status" value="1"/>
</dbReference>
<dbReference type="GO" id="GO:0016787">
    <property type="term" value="F:hydrolase activity"/>
    <property type="evidence" value="ECO:0007669"/>
    <property type="project" value="UniProtKB-KW"/>
</dbReference>
<dbReference type="CDD" id="cd04683">
    <property type="entry name" value="NUDIX_Hydrolase"/>
    <property type="match status" value="1"/>
</dbReference>
<evidence type="ECO:0000259" key="3">
    <source>
        <dbReference type="PROSITE" id="PS51462"/>
    </source>
</evidence>
<protein>
    <submittedName>
        <fullName evidence="4">NUDIX hydrolase</fullName>
    </submittedName>
</protein>